<dbReference type="Pfam" id="PF00612">
    <property type="entry name" value="IQ"/>
    <property type="match status" value="1"/>
</dbReference>
<keyword evidence="2" id="KW-1185">Reference proteome</keyword>
<dbReference type="AlphaFoldDB" id="A0A4Y2PTH1"/>
<gene>
    <name evidence="1" type="ORF">AVEN_35365_1</name>
</gene>
<dbReference type="Proteomes" id="UP000499080">
    <property type="component" value="Unassembled WGS sequence"/>
</dbReference>
<organism evidence="1 2">
    <name type="scientific">Araneus ventricosus</name>
    <name type="common">Orbweaver spider</name>
    <name type="synonym">Epeira ventricosa</name>
    <dbReference type="NCBI Taxonomy" id="182803"/>
    <lineage>
        <taxon>Eukaryota</taxon>
        <taxon>Metazoa</taxon>
        <taxon>Ecdysozoa</taxon>
        <taxon>Arthropoda</taxon>
        <taxon>Chelicerata</taxon>
        <taxon>Arachnida</taxon>
        <taxon>Araneae</taxon>
        <taxon>Araneomorphae</taxon>
        <taxon>Entelegynae</taxon>
        <taxon>Araneoidea</taxon>
        <taxon>Araneidae</taxon>
        <taxon>Araneus</taxon>
    </lineage>
</organism>
<dbReference type="EMBL" id="BGPR01011904">
    <property type="protein sequence ID" value="GBN53537.1"/>
    <property type="molecule type" value="Genomic_DNA"/>
</dbReference>
<dbReference type="Gene3D" id="1.20.5.190">
    <property type="match status" value="1"/>
</dbReference>
<name>A0A4Y2PTH1_ARAVE</name>
<comment type="caution">
    <text evidence="1">The sequence shown here is derived from an EMBL/GenBank/DDBJ whole genome shotgun (WGS) entry which is preliminary data.</text>
</comment>
<reference evidence="1 2" key="1">
    <citation type="journal article" date="2019" name="Sci. Rep.">
        <title>Orb-weaving spider Araneus ventricosus genome elucidates the spidroin gene catalogue.</title>
        <authorList>
            <person name="Kono N."/>
            <person name="Nakamura H."/>
            <person name="Ohtoshi R."/>
            <person name="Moran D.A.P."/>
            <person name="Shinohara A."/>
            <person name="Yoshida Y."/>
            <person name="Fujiwara M."/>
            <person name="Mori M."/>
            <person name="Tomita M."/>
            <person name="Arakawa K."/>
        </authorList>
    </citation>
    <scope>NUCLEOTIDE SEQUENCE [LARGE SCALE GENOMIC DNA]</scope>
</reference>
<dbReference type="SMART" id="SM00015">
    <property type="entry name" value="IQ"/>
    <property type="match status" value="1"/>
</dbReference>
<sequence length="181" mass="20534">MKVSFFIYRQDTHIQEIAIEPELCLNLAATKIQAAFRGYMTRKEYWRQRERYRGLQSQTHSAHYRQDEYSLPSMTSIVDNSSVSALAANADPNVGLTTSLAHVDSSQRNHILRDLKSKLTFSDEMPTASQLQSEHSPTVIILGGINPQKAGDHFLGLELVLPLELLAVGFRFEQDSRGWRN</sequence>
<proteinExistence type="predicted"/>
<dbReference type="CDD" id="cd23767">
    <property type="entry name" value="IQCD"/>
    <property type="match status" value="1"/>
</dbReference>
<evidence type="ECO:0000313" key="2">
    <source>
        <dbReference type="Proteomes" id="UP000499080"/>
    </source>
</evidence>
<protein>
    <submittedName>
        <fullName evidence="1">Uncharacterized protein</fullName>
    </submittedName>
</protein>
<dbReference type="PROSITE" id="PS50096">
    <property type="entry name" value="IQ"/>
    <property type="match status" value="1"/>
</dbReference>
<evidence type="ECO:0000313" key="1">
    <source>
        <dbReference type="EMBL" id="GBN53537.1"/>
    </source>
</evidence>
<dbReference type="OrthoDB" id="6428058at2759"/>
<dbReference type="InterPro" id="IPR000048">
    <property type="entry name" value="IQ_motif_EF-hand-BS"/>
</dbReference>
<accession>A0A4Y2PTH1</accession>